<dbReference type="Proteomes" id="UP000534426">
    <property type="component" value="Unassembled WGS sequence"/>
</dbReference>
<comment type="caution">
    <text evidence="3">The sequence shown here is derived from an EMBL/GenBank/DDBJ whole genome shotgun (WGS) entry which is preliminary data.</text>
</comment>
<dbReference type="Pfam" id="PF00560">
    <property type="entry name" value="LRR_1"/>
    <property type="match status" value="1"/>
</dbReference>
<sequence>MHKMGEAVARVARRVNDTVENERDSLDLADCKLVAFPVGIYKAVRSVAHGIRRVSLANNELRALVGSFAAALGQLRELNLEGNQLQRLPEELRALQHLRAINLSRNRFRRFPEPLAALGALETVELAHNEVAELPAELLVTMRSLRRLDLRGNPLRAPPALAGPHAALELLLSPEGGPDA</sequence>
<evidence type="ECO:0000313" key="3">
    <source>
        <dbReference type="EMBL" id="NWJ03952.1"/>
    </source>
</evidence>
<evidence type="ECO:0000313" key="4">
    <source>
        <dbReference type="Proteomes" id="UP000534426"/>
    </source>
</evidence>
<dbReference type="PANTHER" id="PTHR48051:SF1">
    <property type="entry name" value="RAS SUPPRESSOR PROTEIN 1"/>
    <property type="match status" value="1"/>
</dbReference>
<dbReference type="SMART" id="SM00364">
    <property type="entry name" value="LRR_BAC"/>
    <property type="match status" value="2"/>
</dbReference>
<dbReference type="SMART" id="SM00369">
    <property type="entry name" value="LRR_TYP"/>
    <property type="match status" value="4"/>
</dbReference>
<protein>
    <submittedName>
        <fullName evidence="3">LRC20 protein</fullName>
    </submittedName>
</protein>
<keyword evidence="2" id="KW-0677">Repeat</keyword>
<evidence type="ECO:0000256" key="2">
    <source>
        <dbReference type="ARBA" id="ARBA00022737"/>
    </source>
</evidence>
<dbReference type="GO" id="GO:0005737">
    <property type="term" value="C:cytoplasm"/>
    <property type="evidence" value="ECO:0007669"/>
    <property type="project" value="TreeGrafter"/>
</dbReference>
<keyword evidence="1" id="KW-0433">Leucine-rich repeat</keyword>
<organism evidence="3 4">
    <name type="scientific">Crypturellus undulatus</name>
    <dbReference type="NCBI Taxonomy" id="48396"/>
    <lineage>
        <taxon>Eukaryota</taxon>
        <taxon>Metazoa</taxon>
        <taxon>Chordata</taxon>
        <taxon>Craniata</taxon>
        <taxon>Vertebrata</taxon>
        <taxon>Euteleostomi</taxon>
        <taxon>Archelosauria</taxon>
        <taxon>Archosauria</taxon>
        <taxon>Dinosauria</taxon>
        <taxon>Saurischia</taxon>
        <taxon>Theropoda</taxon>
        <taxon>Coelurosauria</taxon>
        <taxon>Aves</taxon>
        <taxon>Palaeognathae</taxon>
        <taxon>Tinamiformes</taxon>
        <taxon>Tinamidae</taxon>
        <taxon>Crypturellus</taxon>
    </lineage>
</organism>
<dbReference type="InterPro" id="IPR050216">
    <property type="entry name" value="LRR_domain-containing"/>
</dbReference>
<dbReference type="Pfam" id="PF13855">
    <property type="entry name" value="LRR_8"/>
    <property type="match status" value="1"/>
</dbReference>
<proteinExistence type="predicted"/>
<gene>
    <name evidence="3" type="primary">Lrrc20</name>
    <name evidence="3" type="ORF">CRYUND_R10772</name>
</gene>
<reference evidence="3 4" key="1">
    <citation type="submission" date="2019-09" db="EMBL/GenBank/DDBJ databases">
        <title>Bird 10,000 Genomes (B10K) Project - Family phase.</title>
        <authorList>
            <person name="Zhang G."/>
        </authorList>
    </citation>
    <scope>NUCLEOTIDE SEQUENCE [LARGE SCALE GENOMIC DNA]</scope>
    <source>
        <strain evidence="3">B10K-MSB-37135</strain>
        <tissue evidence="3">Heart</tissue>
    </source>
</reference>
<dbReference type="InterPro" id="IPR032675">
    <property type="entry name" value="LRR_dom_sf"/>
</dbReference>
<feature type="non-terminal residue" evidence="3">
    <location>
        <position position="1"/>
    </location>
</feature>
<name>A0A7K4LI02_9AVES</name>
<keyword evidence="4" id="KW-1185">Reference proteome</keyword>
<dbReference type="InterPro" id="IPR003591">
    <property type="entry name" value="Leu-rich_rpt_typical-subtyp"/>
</dbReference>
<evidence type="ECO:0000256" key="1">
    <source>
        <dbReference type="ARBA" id="ARBA00022614"/>
    </source>
</evidence>
<dbReference type="EMBL" id="VWPW01013832">
    <property type="protein sequence ID" value="NWJ03952.1"/>
    <property type="molecule type" value="Genomic_DNA"/>
</dbReference>
<dbReference type="PANTHER" id="PTHR48051">
    <property type="match status" value="1"/>
</dbReference>
<accession>A0A7K4LI02</accession>
<dbReference type="SUPFAM" id="SSF52058">
    <property type="entry name" value="L domain-like"/>
    <property type="match status" value="1"/>
</dbReference>
<dbReference type="Gene3D" id="3.80.10.10">
    <property type="entry name" value="Ribonuclease Inhibitor"/>
    <property type="match status" value="1"/>
</dbReference>
<dbReference type="InterPro" id="IPR001611">
    <property type="entry name" value="Leu-rich_rpt"/>
</dbReference>
<feature type="non-terminal residue" evidence="3">
    <location>
        <position position="180"/>
    </location>
</feature>
<dbReference type="PROSITE" id="PS51450">
    <property type="entry name" value="LRR"/>
    <property type="match status" value="1"/>
</dbReference>
<dbReference type="AlphaFoldDB" id="A0A7K4LI02"/>